<dbReference type="EMBL" id="LR796625">
    <property type="protein sequence ID" value="CAB4154981.1"/>
    <property type="molecule type" value="Genomic_DNA"/>
</dbReference>
<evidence type="ECO:0000313" key="1">
    <source>
        <dbReference type="EMBL" id="CAB4154981.1"/>
    </source>
</evidence>
<reference evidence="1" key="1">
    <citation type="submission" date="2020-04" db="EMBL/GenBank/DDBJ databases">
        <authorList>
            <person name="Chiriac C."/>
            <person name="Salcher M."/>
            <person name="Ghai R."/>
            <person name="Kavagutti S V."/>
        </authorList>
    </citation>
    <scope>NUCLEOTIDE SEQUENCE</scope>
</reference>
<dbReference type="EMBL" id="LR796859">
    <property type="protein sequence ID" value="CAB4170871.1"/>
    <property type="molecule type" value="Genomic_DNA"/>
</dbReference>
<accession>A0A6J5NBY9</accession>
<evidence type="ECO:0000313" key="2">
    <source>
        <dbReference type="EMBL" id="CAB4170871.1"/>
    </source>
</evidence>
<gene>
    <name evidence="3" type="ORF">UFOVP1307_71</name>
    <name evidence="1" type="ORF">UFOVP651_52</name>
    <name evidence="2" type="ORF">UFOVP902_131</name>
</gene>
<evidence type="ECO:0000313" key="3">
    <source>
        <dbReference type="EMBL" id="CAB4198354.1"/>
    </source>
</evidence>
<sequence>MKKETLVAQLEAAKELTSVVSIDNVIALIQALEAEVQVEKTFKLTQELADEIANRIERCLDNNSESFVDTDSAEFTLGYDNTLSLDSVEVHIDNIMHHVTNCIEEFVSEEEEPEEEA</sequence>
<protein>
    <submittedName>
        <fullName evidence="1">Uncharacterized protein</fullName>
    </submittedName>
</protein>
<dbReference type="EMBL" id="LR797270">
    <property type="protein sequence ID" value="CAB4198354.1"/>
    <property type="molecule type" value="Genomic_DNA"/>
</dbReference>
<proteinExistence type="predicted"/>
<name>A0A6J5NBY9_9CAUD</name>
<organism evidence="1">
    <name type="scientific">uncultured Caudovirales phage</name>
    <dbReference type="NCBI Taxonomy" id="2100421"/>
    <lineage>
        <taxon>Viruses</taxon>
        <taxon>Duplodnaviria</taxon>
        <taxon>Heunggongvirae</taxon>
        <taxon>Uroviricota</taxon>
        <taxon>Caudoviricetes</taxon>
        <taxon>Peduoviridae</taxon>
        <taxon>Maltschvirus</taxon>
        <taxon>Maltschvirus maltsch</taxon>
    </lineage>
</organism>